<reference evidence="1 2" key="1">
    <citation type="submission" date="2017-06" db="EMBL/GenBank/DDBJ databases">
        <authorList>
            <person name="Kim H.J."/>
            <person name="Triplett B.A."/>
        </authorList>
    </citation>
    <scope>NUCLEOTIDE SEQUENCE [LARGE SCALE GENOMIC DNA]</scope>
</reference>
<dbReference type="GeneID" id="40088664"/>
<dbReference type="Proteomes" id="UP000223025">
    <property type="component" value="Segment"/>
</dbReference>
<name>A0A2L0V0V2_9CAUD</name>
<organism evidence="1 2">
    <name type="scientific">Agrobacterium phage Atu_ph07</name>
    <dbReference type="NCBI Taxonomy" id="2024264"/>
    <lineage>
        <taxon>Viruses</taxon>
        <taxon>Duplodnaviria</taxon>
        <taxon>Heunggongvirae</taxon>
        <taxon>Uroviricota</taxon>
        <taxon>Caudoviricetes</taxon>
        <taxon>Polybotosvirus</taxon>
        <taxon>Polybotosvirus Atuph07</taxon>
    </lineage>
</organism>
<dbReference type="Gene3D" id="1.10.530.10">
    <property type="match status" value="1"/>
</dbReference>
<evidence type="ECO:0000313" key="1">
    <source>
        <dbReference type="EMBL" id="AUZ95418.1"/>
    </source>
</evidence>
<proteinExistence type="predicted"/>
<dbReference type="EMBL" id="MF403008">
    <property type="protein sequence ID" value="AUZ95418.1"/>
    <property type="molecule type" value="Genomic_DNA"/>
</dbReference>
<dbReference type="RefSeq" id="YP_009612326.1">
    <property type="nucleotide sequence ID" value="NC_042013.1"/>
</dbReference>
<evidence type="ECO:0000313" key="2">
    <source>
        <dbReference type="Proteomes" id="UP000223025"/>
    </source>
</evidence>
<keyword evidence="2" id="KW-1185">Reference proteome</keyword>
<protein>
    <recommendedName>
        <fullName evidence="3">Transglycosylase SLT domain-containing protein</fullName>
    </recommendedName>
</protein>
<sequence>MKFLLILFLVVLTGCATTSTTTQASIPRSEKDIILHKAAEYGIPREVILHVAKKESGFRCKPGNPRYHGPLQVSKQSAKALGYKDSEGALNSCNAGLKYGLRHLKLCVNKVGNNPKKAAACHAMPGKYGVRVNWK</sequence>
<dbReference type="InterPro" id="IPR023346">
    <property type="entry name" value="Lysozyme-like_dom_sf"/>
</dbReference>
<dbReference type="SUPFAM" id="SSF53955">
    <property type="entry name" value="Lysozyme-like"/>
    <property type="match status" value="1"/>
</dbReference>
<dbReference type="KEGG" id="vg:40088664"/>
<dbReference type="PROSITE" id="PS51257">
    <property type="entry name" value="PROKAR_LIPOPROTEIN"/>
    <property type="match status" value="1"/>
</dbReference>
<accession>A0A2L0V0V2</accession>
<evidence type="ECO:0008006" key="3">
    <source>
        <dbReference type="Google" id="ProtNLM"/>
    </source>
</evidence>